<proteinExistence type="predicted"/>
<dbReference type="SUPFAM" id="SSF50475">
    <property type="entry name" value="FMN-binding split barrel"/>
    <property type="match status" value="1"/>
</dbReference>
<sequence length="308" mass="34332">MKGKLVALTFAERCKNILAANCQAYLNTIKADAKGSKDDIHTSRIHYMLKKGKPYIWVKEGDLHNVNVIIDERGSLAVSAVVPGSIMRLLRSMGKAPARVALAGDVIPLKDNKVQALSEGLLQHLEKVENYASHSSYAVSALLSSASINCKSRMETFQEILDQNSNYVAHKFNISSCSYVDGSGNIHDAEVGEVQAPKADLLFPFAEKLIDGINQSQPRRRALMLFCLEYYNAHARDALMLSIDQYGFDVLAKVSQSMTSNIQNLEYVWKEFRFSFKEEASDLETFCNLLIGLEEEVLQSVRSYSGLH</sequence>
<dbReference type="PANTHER" id="PTHR37375:SF1">
    <property type="entry name" value="DUF2470 DOMAIN-CONTAINING PROTEIN"/>
    <property type="match status" value="1"/>
</dbReference>
<protein>
    <submittedName>
        <fullName evidence="1">Uncharacterized protein</fullName>
    </submittedName>
</protein>
<organism evidence="1 2">
    <name type="scientific">Dendrobium catenatum</name>
    <dbReference type="NCBI Taxonomy" id="906689"/>
    <lineage>
        <taxon>Eukaryota</taxon>
        <taxon>Viridiplantae</taxon>
        <taxon>Streptophyta</taxon>
        <taxon>Embryophyta</taxon>
        <taxon>Tracheophyta</taxon>
        <taxon>Spermatophyta</taxon>
        <taxon>Magnoliopsida</taxon>
        <taxon>Liliopsida</taxon>
        <taxon>Asparagales</taxon>
        <taxon>Orchidaceae</taxon>
        <taxon>Epidendroideae</taxon>
        <taxon>Malaxideae</taxon>
        <taxon>Dendrobiinae</taxon>
        <taxon>Dendrobium</taxon>
    </lineage>
</organism>
<gene>
    <name evidence="1" type="ORF">MA16_Dca007787</name>
</gene>
<dbReference type="AlphaFoldDB" id="A0A2I0X5C8"/>
<name>A0A2I0X5C8_9ASPA</name>
<accession>A0A2I0X5C8</accession>
<dbReference type="Proteomes" id="UP000233837">
    <property type="component" value="Unassembled WGS sequence"/>
</dbReference>
<dbReference type="PANTHER" id="PTHR37375">
    <property type="entry name" value="EXPRESSED PROTEIN"/>
    <property type="match status" value="1"/>
</dbReference>
<dbReference type="InterPro" id="IPR037119">
    <property type="entry name" value="Haem_oxidase_HugZ-like_sf"/>
</dbReference>
<dbReference type="EMBL" id="KZ502136">
    <property type="protein sequence ID" value="PKU83129.1"/>
    <property type="molecule type" value="Genomic_DNA"/>
</dbReference>
<reference evidence="1 2" key="1">
    <citation type="journal article" date="2016" name="Sci. Rep.">
        <title>The Dendrobium catenatum Lindl. genome sequence provides insights into polysaccharide synthase, floral development and adaptive evolution.</title>
        <authorList>
            <person name="Zhang G.Q."/>
            <person name="Xu Q."/>
            <person name="Bian C."/>
            <person name="Tsai W.C."/>
            <person name="Yeh C.M."/>
            <person name="Liu K.W."/>
            <person name="Yoshida K."/>
            <person name="Zhang L.S."/>
            <person name="Chang S.B."/>
            <person name="Chen F."/>
            <person name="Shi Y."/>
            <person name="Su Y.Y."/>
            <person name="Zhang Y.Q."/>
            <person name="Chen L.J."/>
            <person name="Yin Y."/>
            <person name="Lin M."/>
            <person name="Huang H."/>
            <person name="Deng H."/>
            <person name="Wang Z.W."/>
            <person name="Zhu S.L."/>
            <person name="Zhao X."/>
            <person name="Deng C."/>
            <person name="Niu S.C."/>
            <person name="Huang J."/>
            <person name="Wang M."/>
            <person name="Liu G.H."/>
            <person name="Yang H.J."/>
            <person name="Xiao X.J."/>
            <person name="Hsiao Y.Y."/>
            <person name="Wu W.L."/>
            <person name="Chen Y.Y."/>
            <person name="Mitsuda N."/>
            <person name="Ohme-Takagi M."/>
            <person name="Luo Y.B."/>
            <person name="Van de Peer Y."/>
            <person name="Liu Z.J."/>
        </authorList>
    </citation>
    <scope>NUCLEOTIDE SEQUENCE [LARGE SCALE GENOMIC DNA]</scope>
    <source>
        <tissue evidence="1">The whole plant</tissue>
    </source>
</reference>
<dbReference type="InterPro" id="IPR012349">
    <property type="entry name" value="Split_barrel_FMN-bd"/>
</dbReference>
<dbReference type="Gene3D" id="2.30.110.10">
    <property type="entry name" value="Electron Transport, Fmn-binding Protein, Chain A"/>
    <property type="match status" value="1"/>
</dbReference>
<reference evidence="1 2" key="2">
    <citation type="journal article" date="2017" name="Nature">
        <title>The Apostasia genome and the evolution of orchids.</title>
        <authorList>
            <person name="Zhang G.Q."/>
            <person name="Liu K.W."/>
            <person name="Li Z."/>
            <person name="Lohaus R."/>
            <person name="Hsiao Y.Y."/>
            <person name="Niu S.C."/>
            <person name="Wang J.Y."/>
            <person name="Lin Y.C."/>
            <person name="Xu Q."/>
            <person name="Chen L.J."/>
            <person name="Yoshida K."/>
            <person name="Fujiwara S."/>
            <person name="Wang Z.W."/>
            <person name="Zhang Y.Q."/>
            <person name="Mitsuda N."/>
            <person name="Wang M."/>
            <person name="Liu G.H."/>
            <person name="Pecoraro L."/>
            <person name="Huang H.X."/>
            <person name="Xiao X.J."/>
            <person name="Lin M."/>
            <person name="Wu X.Y."/>
            <person name="Wu W.L."/>
            <person name="Chen Y.Y."/>
            <person name="Chang S.B."/>
            <person name="Sakamoto S."/>
            <person name="Ohme-Takagi M."/>
            <person name="Yagi M."/>
            <person name="Zeng S.J."/>
            <person name="Shen C.Y."/>
            <person name="Yeh C.M."/>
            <person name="Luo Y.B."/>
            <person name="Tsai W.C."/>
            <person name="Van de Peer Y."/>
            <person name="Liu Z.J."/>
        </authorList>
    </citation>
    <scope>NUCLEOTIDE SEQUENCE [LARGE SCALE GENOMIC DNA]</scope>
    <source>
        <tissue evidence="1">The whole plant</tissue>
    </source>
</reference>
<dbReference type="Gene3D" id="3.20.180.10">
    <property type="entry name" value="PNP-oxidase-like"/>
    <property type="match status" value="1"/>
</dbReference>
<evidence type="ECO:0000313" key="1">
    <source>
        <dbReference type="EMBL" id="PKU83129.1"/>
    </source>
</evidence>
<keyword evidence="2" id="KW-1185">Reference proteome</keyword>
<evidence type="ECO:0000313" key="2">
    <source>
        <dbReference type="Proteomes" id="UP000233837"/>
    </source>
</evidence>